<evidence type="ECO:0000256" key="2">
    <source>
        <dbReference type="SAM" id="Phobius"/>
    </source>
</evidence>
<dbReference type="Pfam" id="PF18095">
    <property type="entry name" value="PAS_12"/>
    <property type="match status" value="1"/>
</dbReference>
<keyword evidence="6" id="KW-1185">Reference proteome</keyword>
<dbReference type="InterPro" id="IPR040578">
    <property type="entry name" value="UPF0242_PAS"/>
</dbReference>
<dbReference type="AlphaFoldDB" id="A0A0H2X2R6"/>
<evidence type="ECO:0000259" key="4">
    <source>
        <dbReference type="Pfam" id="PF18095"/>
    </source>
</evidence>
<dbReference type="EMBL" id="CP000051">
    <property type="protein sequence ID" value="AAX50893.1"/>
    <property type="molecule type" value="Genomic_DNA"/>
</dbReference>
<sequence>MQYVMGRTNSMTRGFLNKRRVLEKCRTAKQKIHYCISRYFHYLPPVLAILLPIGSWPFLSEQQWWYGSFLFPVVSSLGWLFAIGRRERQLRAAAGQLLEAKIRKLTEQDEGLKNIRETIEKRQKETDRLKLHNDKLVEQLGQAREVFIQAKGRYDHMEELSRRLKEENQQLQIQLEAAVRECNEKILENQELLQELKETLAYQQELHDEYQATFVEQHSMLDKRQAYIGNLEAKVQDLMCELRNLLQLEMGAKTNLPGKPVASRDVVAQLVLEFRKIVFRVETTEAADSLTALRYTRTDPSAHNYSLACRQLFDGLREENLGMLFIYAPFAQRVLFANALFNDWTGYGLEDFLNRESDVVLEGFAQWERDLLTESRVERSGKIVIKTKAFGATPFYYCVVTLDKGPFAQHILGVLYPAKASFFTNLSYI</sequence>
<feature type="transmembrane region" description="Helical" evidence="2">
    <location>
        <begin position="39"/>
        <end position="58"/>
    </location>
</feature>
<keyword evidence="2" id="KW-0812">Transmembrane</keyword>
<feature type="coiled-coil region" evidence="1">
    <location>
        <begin position="154"/>
        <end position="248"/>
    </location>
</feature>
<evidence type="ECO:0000259" key="3">
    <source>
        <dbReference type="Pfam" id="PF06785"/>
    </source>
</evidence>
<name>A0A0H2X2R6_CHLTA</name>
<evidence type="ECO:0000256" key="1">
    <source>
        <dbReference type="SAM" id="Coils"/>
    </source>
</evidence>
<keyword evidence="2" id="KW-0472">Membrane</keyword>
<dbReference type="KEGG" id="cta:CTA_0669"/>
<proteinExistence type="predicted"/>
<accession>A0A0H2X2R6</accession>
<dbReference type="HOGENOM" id="CLU_058964_0_0_0"/>
<feature type="domain" description="UPF0242" evidence="4">
    <location>
        <begin position="267"/>
        <end position="417"/>
    </location>
</feature>
<keyword evidence="2" id="KW-1133">Transmembrane helix</keyword>
<gene>
    <name evidence="5" type="ordered locus">CTA_0669</name>
</gene>
<keyword evidence="1" id="KW-0175">Coiled coil</keyword>
<dbReference type="RefSeq" id="WP_011324794.1">
    <property type="nucleotide sequence ID" value="NC_007429.1"/>
</dbReference>
<evidence type="ECO:0000313" key="6">
    <source>
        <dbReference type="Proteomes" id="UP000002532"/>
    </source>
</evidence>
<feature type="transmembrane region" description="Helical" evidence="2">
    <location>
        <begin position="64"/>
        <end position="83"/>
    </location>
</feature>
<reference evidence="5 6" key="1">
    <citation type="journal article" date="2005" name="Infect. Immun.">
        <title>Comparative genomic analysis of Chlamydia trachomatis oculotropic and genitotropic strains.</title>
        <authorList>
            <person name="Carlson J.H."/>
            <person name="Porcella S.F."/>
            <person name="McClarty G."/>
            <person name="Caldwell H.D."/>
        </authorList>
    </citation>
    <scope>NUCLEOTIDE SEQUENCE [LARGE SCALE GENOMIC DNA]</scope>
    <source>
        <strain evidence="6">ATCC VR-571B / DSM 19440 / HAR-13</strain>
    </source>
</reference>
<dbReference type="Proteomes" id="UP000002532">
    <property type="component" value="Chromosome"/>
</dbReference>
<dbReference type="Pfam" id="PF06785">
    <property type="entry name" value="UPF0242"/>
    <property type="match status" value="1"/>
</dbReference>
<organism evidence="5 6">
    <name type="scientific">Chlamydia trachomatis serovar A (strain ATCC VR-571B / DSM 19440 / HAR-13)</name>
    <dbReference type="NCBI Taxonomy" id="315277"/>
    <lineage>
        <taxon>Bacteria</taxon>
        <taxon>Pseudomonadati</taxon>
        <taxon>Chlamydiota</taxon>
        <taxon>Chlamydiia</taxon>
        <taxon>Chlamydiales</taxon>
        <taxon>Chlamydiaceae</taxon>
        <taxon>Chlamydia/Chlamydophila group</taxon>
        <taxon>Chlamydia</taxon>
    </lineage>
</organism>
<protein>
    <submittedName>
        <fullName evidence="5">Hypothetical membrane associated protein</fullName>
    </submittedName>
</protein>
<feature type="domain" description="UPF0242" evidence="3">
    <location>
        <begin position="31"/>
        <end position="249"/>
    </location>
</feature>
<evidence type="ECO:0000313" key="5">
    <source>
        <dbReference type="EMBL" id="AAX50893.1"/>
    </source>
</evidence>
<dbReference type="InterPro" id="IPR009623">
    <property type="entry name" value="UPF0242_N"/>
</dbReference>